<dbReference type="Pfam" id="PF11495">
    <property type="entry name" value="Regulator_TrmB"/>
    <property type="match status" value="1"/>
</dbReference>
<keyword evidence="7" id="KW-1185">Reference proteome</keyword>
<accession>A0A345E432</accession>
<dbReference type="KEGG" id="haj:DU500_11240"/>
<gene>
    <name evidence="5" type="ORF">DU484_10975</name>
    <name evidence="4" type="ORF">DU500_11240</name>
</gene>
<dbReference type="OrthoDB" id="96194at2157"/>
<dbReference type="InterPro" id="IPR036390">
    <property type="entry name" value="WH_DNA-bd_sf"/>
</dbReference>
<dbReference type="EMBL" id="CP031150">
    <property type="protein sequence ID" value="AXG06954.1"/>
    <property type="molecule type" value="Genomic_DNA"/>
</dbReference>
<dbReference type="SUPFAM" id="SSF56024">
    <property type="entry name" value="Phospholipase D/nuclease"/>
    <property type="match status" value="1"/>
</dbReference>
<dbReference type="Proteomes" id="UP000252985">
    <property type="component" value="Chromosome"/>
</dbReference>
<proteinExistence type="inferred from homology"/>
<dbReference type="RefSeq" id="WP_114586088.1">
    <property type="nucleotide sequence ID" value="NZ_CP031148.1"/>
</dbReference>
<evidence type="ECO:0000313" key="4">
    <source>
        <dbReference type="EMBL" id="AXG06954.1"/>
    </source>
</evidence>
<dbReference type="InterPro" id="IPR051797">
    <property type="entry name" value="TrmB-like"/>
</dbReference>
<evidence type="ECO:0000313" key="6">
    <source>
        <dbReference type="Proteomes" id="UP000252985"/>
    </source>
</evidence>
<dbReference type="PANTHER" id="PTHR34293:SF1">
    <property type="entry name" value="HTH-TYPE TRANSCRIPTIONAL REGULATOR TRMBL2"/>
    <property type="match status" value="1"/>
</dbReference>
<organism evidence="5 6">
    <name type="scientific">Haloplanus rubicundus</name>
    <dbReference type="NCBI Taxonomy" id="1547898"/>
    <lineage>
        <taxon>Archaea</taxon>
        <taxon>Methanobacteriati</taxon>
        <taxon>Methanobacteriota</taxon>
        <taxon>Stenosarchaea group</taxon>
        <taxon>Halobacteria</taxon>
        <taxon>Halobacteriales</taxon>
        <taxon>Haloferacaceae</taxon>
        <taxon>Haloplanus</taxon>
    </lineage>
</organism>
<dbReference type="AlphaFoldDB" id="A0A345EDQ2"/>
<accession>A0A345EDQ2</accession>
<dbReference type="KEGG" id="haq:DU484_10975"/>
<protein>
    <submittedName>
        <fullName evidence="5">TrmB family transcriptional regulator</fullName>
    </submittedName>
</protein>
<dbReference type="InterPro" id="IPR002831">
    <property type="entry name" value="Tscrpt_reg_TrmB_N"/>
</dbReference>
<comment type="similarity">
    <text evidence="1">Belongs to the transcriptional regulator TrmB family.</text>
</comment>
<feature type="domain" description="Transcription regulator TrmB N-terminal" evidence="2">
    <location>
        <begin position="13"/>
        <end position="80"/>
    </location>
</feature>
<sequence>MKKTDVQAIERYLKDLGLSEYEAAAYPTLLICGISTAKQVSTNAGIPQSRIYDVLERLETKGFVMIQEGRPKKYGPVVPERAIDQFCRYKSQKFEEQIDRTKEVGRRMVEEAQDSIVTEDAGGEMDVGWYYTDREHIREEMRHLCQEAESEILMMTTPYGLKRLTNHHCEEFAKSSENGVSIRIVLSSDESLHPKIYESASNWADIRFVDNIWGKIYLYDSREVVMAYATETNDTEVGFNTRSAALYRTLAYCFELVWQEGDPTPPRFERAE</sequence>
<name>A0A345EDQ2_9EURY</name>
<evidence type="ECO:0000259" key="3">
    <source>
        <dbReference type="Pfam" id="PF11495"/>
    </source>
</evidence>
<dbReference type="EMBL" id="CP031148">
    <property type="protein sequence ID" value="AXG10324.1"/>
    <property type="molecule type" value="Genomic_DNA"/>
</dbReference>
<evidence type="ECO:0000313" key="5">
    <source>
        <dbReference type="EMBL" id="AXG10324.1"/>
    </source>
</evidence>
<evidence type="ECO:0000313" key="7">
    <source>
        <dbReference type="Proteomes" id="UP000253273"/>
    </source>
</evidence>
<dbReference type="InterPro" id="IPR021586">
    <property type="entry name" value="Tscrpt_reg_TrmB_C"/>
</dbReference>
<evidence type="ECO:0000256" key="1">
    <source>
        <dbReference type="ARBA" id="ARBA00007287"/>
    </source>
</evidence>
<dbReference type="Gene3D" id="1.10.10.10">
    <property type="entry name" value="Winged helix-like DNA-binding domain superfamily/Winged helix DNA-binding domain"/>
    <property type="match status" value="1"/>
</dbReference>
<dbReference type="Proteomes" id="UP000253273">
    <property type="component" value="Chromosome"/>
</dbReference>
<dbReference type="InterPro" id="IPR036388">
    <property type="entry name" value="WH-like_DNA-bd_sf"/>
</dbReference>
<dbReference type="PANTHER" id="PTHR34293">
    <property type="entry name" value="HTH-TYPE TRANSCRIPTIONAL REGULATOR TRMBL2"/>
    <property type="match status" value="1"/>
</dbReference>
<dbReference type="SUPFAM" id="SSF46785">
    <property type="entry name" value="Winged helix' DNA-binding domain"/>
    <property type="match status" value="1"/>
</dbReference>
<feature type="domain" description="Transcription regulator TrmB C-terminal" evidence="3">
    <location>
        <begin position="129"/>
        <end position="262"/>
    </location>
</feature>
<reference evidence="4 7" key="2">
    <citation type="submission" date="2018-07" db="EMBL/GenBank/DDBJ databases">
        <title>Genome sequences of Haloplanus sp. CBA1113.</title>
        <authorList>
            <person name="Kim Y.B."/>
            <person name="Roh S.W."/>
        </authorList>
    </citation>
    <scope>NUCLEOTIDE SEQUENCE [LARGE SCALE GENOMIC DNA]</scope>
    <source>
        <strain evidence="4 7">CBA1113</strain>
    </source>
</reference>
<dbReference type="Pfam" id="PF01978">
    <property type="entry name" value="TrmB"/>
    <property type="match status" value="1"/>
</dbReference>
<evidence type="ECO:0000259" key="2">
    <source>
        <dbReference type="Pfam" id="PF01978"/>
    </source>
</evidence>
<dbReference type="GeneID" id="37287507"/>
<reference evidence="5 6" key="1">
    <citation type="submission" date="2018-07" db="EMBL/GenBank/DDBJ databases">
        <title>Genome sequences of Haloplanus sp. CBA1112.</title>
        <authorList>
            <person name="Kim Y.B."/>
            <person name="Roh S.W."/>
        </authorList>
    </citation>
    <scope>NUCLEOTIDE SEQUENCE [LARGE SCALE GENOMIC DNA]</scope>
    <source>
        <strain evidence="5 6">CBA1112</strain>
    </source>
</reference>